<organism evidence="1 2">
    <name type="scientific">Verticillium dahliae (strain VdLs.17 / ATCC MYA-4575 / FGSC 10137)</name>
    <name type="common">Verticillium wilt</name>
    <dbReference type="NCBI Taxonomy" id="498257"/>
    <lineage>
        <taxon>Eukaryota</taxon>
        <taxon>Fungi</taxon>
        <taxon>Dikarya</taxon>
        <taxon>Ascomycota</taxon>
        <taxon>Pezizomycotina</taxon>
        <taxon>Sordariomycetes</taxon>
        <taxon>Hypocreomycetidae</taxon>
        <taxon>Glomerellales</taxon>
        <taxon>Plectosphaerellaceae</taxon>
        <taxon>Verticillium</taxon>
    </lineage>
</organism>
<evidence type="ECO:0000313" key="1">
    <source>
        <dbReference type="EMBL" id="EGY14562.1"/>
    </source>
</evidence>
<evidence type="ECO:0008006" key="3">
    <source>
        <dbReference type="Google" id="ProtNLM"/>
    </source>
</evidence>
<dbReference type="KEGG" id="vda:VDAG_05726"/>
<dbReference type="STRING" id="498257.G2X6E4"/>
<dbReference type="GeneID" id="20707189"/>
<dbReference type="AlphaFoldDB" id="G2X6E4"/>
<dbReference type="InParanoid" id="G2X6E4"/>
<sequence>MPVELVIGVVGLAIQAIDTSQKVKSVIEDYRSAPRDIQRLETKLGFVENRCARIKAIFRDENVVRGQRLISEALCKNLLRDIDGTIKELGEILTDLQKRLAKKGLIDGPGRHFVKQKDSIQKLVAELDSDLAMLDRALTPDIYSSVESIHQTIVISPQPQKTSDVLNISAPEMTPIPRKLVPFTGAETSKSAIILEKTEVRSEVSRWLFSLEVCHQQKKRTTQVRDKDECQPDRVDYETSLIFSHYISSYRVQFTWRPGFIAAPSFALSMPYVVKLCAYGRRSDVIARKIELQPGLAAHVLSDFFGKQSPLELRDKAYNIRHTSL</sequence>
<dbReference type="EMBL" id="DS572705">
    <property type="protein sequence ID" value="EGY14562.1"/>
    <property type="molecule type" value="Genomic_DNA"/>
</dbReference>
<keyword evidence="2" id="KW-1185">Reference proteome</keyword>
<reference evidence="1 2" key="1">
    <citation type="submission" date="2008-03" db="EMBL/GenBank/DDBJ databases">
        <title>The Genome Sequence of Verticillium dahliae VdLs.17.</title>
        <authorList>
            <consortium name="The Broad Institute Genome Sequencing Platform"/>
            <person name="Ma L.-J.J."/>
            <person name="Klosterman S.J."/>
            <person name="Subbarao K."/>
            <person name="Dobinson K."/>
            <person name="Veronese P."/>
            <person name="Kang S."/>
            <person name="Gold S.E."/>
            <person name="Young S."/>
            <person name="Jaffe D."/>
            <person name="Gnerre S."/>
            <person name="Berlin A."/>
            <person name="Heiman D."/>
            <person name="Hepburn T."/>
            <person name="Sykes S."/>
            <person name="Alvarado L."/>
            <person name="Kodira C.D."/>
            <person name="Lander E."/>
            <person name="Galagan J."/>
            <person name="Nusbaum C."/>
            <person name="Birren B."/>
        </authorList>
    </citation>
    <scope>NUCLEOTIDE SEQUENCE [LARGE SCALE GENOMIC DNA]</scope>
    <source>
        <strain evidence="2">VdLs.17 / ATCC MYA-4575 / FGSC 10137</strain>
    </source>
</reference>
<protein>
    <recommendedName>
        <fullName evidence="3">Fungal N-terminal domain-containing protein</fullName>
    </recommendedName>
</protein>
<gene>
    <name evidence="1" type="ORF">VDAG_05726</name>
</gene>
<dbReference type="Proteomes" id="UP000001611">
    <property type="component" value="Chromosome 4"/>
</dbReference>
<dbReference type="eggNOG" id="ENOG502T4DZ">
    <property type="taxonomic scope" value="Eukaryota"/>
</dbReference>
<dbReference type="HOGENOM" id="CLU_064799_0_0_1"/>
<name>G2X6E4_VERDV</name>
<accession>G2X6E4</accession>
<evidence type="ECO:0000313" key="2">
    <source>
        <dbReference type="Proteomes" id="UP000001611"/>
    </source>
</evidence>
<proteinExistence type="predicted"/>
<dbReference type="RefSeq" id="XP_009653418.1">
    <property type="nucleotide sequence ID" value="XM_009655123.1"/>
</dbReference>